<dbReference type="GO" id="GO:0006189">
    <property type="term" value="P:'de novo' IMP biosynthetic process"/>
    <property type="evidence" value="ECO:0007669"/>
    <property type="project" value="UniProtKB-UniRule"/>
</dbReference>
<feature type="active site" description="Proton acceptor" evidence="11">
    <location>
        <position position="89"/>
    </location>
</feature>
<evidence type="ECO:0000256" key="3">
    <source>
        <dbReference type="ARBA" id="ARBA00022723"/>
    </source>
</evidence>
<feature type="domain" description="Phosphoribosylformylglycinamidine synthase linker" evidence="14">
    <location>
        <begin position="2"/>
        <end position="47"/>
    </location>
</feature>
<dbReference type="Pfam" id="PF02769">
    <property type="entry name" value="AIRS_C"/>
    <property type="match status" value="2"/>
</dbReference>
<evidence type="ECO:0000256" key="8">
    <source>
        <dbReference type="ARBA" id="ARBA00052585"/>
    </source>
</evidence>
<feature type="binding site" evidence="11">
    <location>
        <position position="46"/>
    </location>
    <ligand>
        <name>ATP</name>
        <dbReference type="ChEBI" id="CHEBI:30616"/>
    </ligand>
</feature>
<evidence type="ECO:0000259" key="12">
    <source>
        <dbReference type="Pfam" id="PF00586"/>
    </source>
</evidence>
<evidence type="ECO:0000259" key="14">
    <source>
        <dbReference type="Pfam" id="PF18072"/>
    </source>
</evidence>
<reference evidence="15 16" key="1">
    <citation type="journal article" date="2021" name="bioRxiv">
        <title>Unique metabolic strategies in Hadean analogues reveal hints for primordial physiology.</title>
        <authorList>
            <person name="Nobu M.K."/>
            <person name="Nakai R."/>
            <person name="Tamazawa S."/>
            <person name="Mori H."/>
            <person name="Toyoda A."/>
            <person name="Ijiri A."/>
            <person name="Suzuki S."/>
            <person name="Kurokawa K."/>
            <person name="Kamagata Y."/>
            <person name="Tamaki H."/>
        </authorList>
    </citation>
    <scope>NUCLEOTIDE SEQUENCE [LARGE SCALE GENOMIC DNA]</scope>
    <source>
        <strain evidence="15">BS525</strain>
    </source>
</reference>
<dbReference type="GO" id="GO:0004642">
    <property type="term" value="F:phosphoribosylformylglycinamidine synthase activity"/>
    <property type="evidence" value="ECO:0007669"/>
    <property type="project" value="UniProtKB-UniRule"/>
</dbReference>
<protein>
    <recommendedName>
        <fullName evidence="11">Phosphoribosylformylglycinamidine synthase subunit PurL</fullName>
        <shortName evidence="11">FGAM synthase</shortName>
        <ecNumber evidence="11">6.3.5.3</ecNumber>
    </recommendedName>
    <alternativeName>
        <fullName evidence="11">Formylglycinamide ribonucleotide amidotransferase subunit II</fullName>
        <shortName evidence="11">FGAR amidotransferase II</shortName>
        <shortName evidence="11">FGAR-AT II</shortName>
    </alternativeName>
    <alternativeName>
        <fullName evidence="11">Glutamine amidotransferase PurL</fullName>
    </alternativeName>
    <alternativeName>
        <fullName evidence="11">Phosphoribosylformylglycinamidine synthase subunit II</fullName>
    </alternativeName>
</protein>
<evidence type="ECO:0000256" key="7">
    <source>
        <dbReference type="ARBA" id="ARBA00022842"/>
    </source>
</evidence>
<name>A0A9E2F1V5_PSYF1</name>
<keyword evidence="2 11" id="KW-0436">Ligase</keyword>
<feature type="domain" description="PurM-like N-terminal" evidence="12">
    <location>
        <begin position="68"/>
        <end position="183"/>
    </location>
</feature>
<feature type="binding site" evidence="11">
    <location>
        <position position="234"/>
    </location>
    <ligand>
        <name>substrate</name>
    </ligand>
</feature>
<accession>A0A9E2F1V5</accession>
<dbReference type="PIRSF" id="PIRSF001587">
    <property type="entry name" value="FGAM_synthase_II"/>
    <property type="match status" value="1"/>
</dbReference>
<keyword evidence="3 11" id="KW-0479">Metal-binding</keyword>
<evidence type="ECO:0000256" key="4">
    <source>
        <dbReference type="ARBA" id="ARBA00022741"/>
    </source>
</evidence>
<dbReference type="Pfam" id="PF00586">
    <property type="entry name" value="AIRS"/>
    <property type="match status" value="2"/>
</dbReference>
<keyword evidence="4 11" id="KW-0547">Nucleotide-binding</keyword>
<feature type="binding site" evidence="11">
    <location>
        <position position="85"/>
    </location>
    <ligand>
        <name>ATP</name>
        <dbReference type="ChEBI" id="CHEBI:30616"/>
    </ligand>
</feature>
<dbReference type="GO" id="GO:0005524">
    <property type="term" value="F:ATP binding"/>
    <property type="evidence" value="ECO:0007669"/>
    <property type="project" value="UniProtKB-UniRule"/>
</dbReference>
<evidence type="ECO:0000256" key="1">
    <source>
        <dbReference type="ARBA" id="ARBA00022490"/>
    </source>
</evidence>
<organism evidence="15 16">
    <name type="scientific">Psychracetigena formicireducens</name>
    <dbReference type="NCBI Taxonomy" id="2986056"/>
    <lineage>
        <taxon>Bacteria</taxon>
        <taxon>Bacillati</taxon>
        <taxon>Candidatus Lithacetigenota</taxon>
        <taxon>Candidatus Psychracetigena</taxon>
    </lineage>
</organism>
<feature type="binding site" evidence="11">
    <location>
        <begin position="88"/>
        <end position="91"/>
    </location>
    <ligand>
        <name>substrate</name>
    </ligand>
</feature>
<dbReference type="GO" id="GO:0000287">
    <property type="term" value="F:magnesium ion binding"/>
    <property type="evidence" value="ECO:0007669"/>
    <property type="project" value="UniProtKB-UniRule"/>
</dbReference>
<evidence type="ECO:0000256" key="5">
    <source>
        <dbReference type="ARBA" id="ARBA00022755"/>
    </source>
</evidence>
<feature type="binding site" evidence="11">
    <location>
        <position position="262"/>
    </location>
    <ligand>
        <name>Mg(2+)</name>
        <dbReference type="ChEBI" id="CHEBI:18420"/>
        <label>2</label>
    </ligand>
</feature>
<evidence type="ECO:0000256" key="11">
    <source>
        <dbReference type="HAMAP-Rule" id="MF_00420"/>
    </source>
</evidence>
<feature type="domain" description="PurM-like C-terminal" evidence="13">
    <location>
        <begin position="196"/>
        <end position="349"/>
    </location>
</feature>
<feature type="binding site" evidence="11">
    <location>
        <position position="528"/>
    </location>
    <ligand>
        <name>Mg(2+)</name>
        <dbReference type="ChEBI" id="CHEBI:18420"/>
        <label>1</label>
    </ligand>
</feature>
<sequence length="734" mass="79856">MKETKIWQEMGLTDTEYQLILDGLGREPNYVELGMFSVMWSEHCSYKHSRKALKMFPTTGERVLQGPGENAGVVDIGDELAVCFKIESHNHPSAIEPYQGAATGVGGIIRDILAMGARPVALLNSLRFGSLDNPRVRHLFSGVVAGIGGYGNCIGIPTVGGELYFNSCYEDNPLVNAMCVGLVNKNNLMKGWATGVGNLVILVGASTGRDGIHGVTFASEELSEASEKKRPSVQVGDPFMEKLLVEACLELIENNYLVGLQDLGGAGLTCATSETASRAGTGMEIDLDRVPLREKNLTPYEIMLSESQERMLLIVEPSKESKVMEVCHRWGLKATTIGRVTDDQILKVYQDRKIVAEVPARMLAEEAPIYSPLALEPAYIKEISDFNLDKLPEIVDANRVLLALLSSPTIASKEWVYGQYDYMVRTSTVIHPGSDAAVIRIRDTHKGLALTTDCNSLYTYLDPYVGGMIAVAEAARNIVCSGARPLAVTDCLNFGNPEKPEIFWQFQKAIEGMSEACRVLQAPVVGGNVSFYNERNGSPIYPTPTVGMVGLLENVDKRCTQAFKKQGDIIVLLGNSYNELGGSQYLLQVHHLVKGKPPALSLEQEKALQENLYQAISQGVINSAHDLSEGGLAVALAECCISGGLGAKVVLKKEDLRVDALLFGESQSRVIVSIKSAGIPALWQLAQKNGLEVNAIGYVGGESLTIKVDDREWINLTIKEIEQSWKNTIAKLMS</sequence>
<dbReference type="EMBL" id="QLTW01000044">
    <property type="protein sequence ID" value="MBT9145062.1"/>
    <property type="molecule type" value="Genomic_DNA"/>
</dbReference>
<comment type="catalytic activity">
    <reaction evidence="8 11">
        <text>N(2)-formyl-N(1)-(5-phospho-beta-D-ribosyl)glycinamide + L-glutamine + ATP + H2O = 2-formamido-N(1)-(5-O-phospho-beta-D-ribosyl)acetamidine + L-glutamate + ADP + phosphate + H(+)</text>
        <dbReference type="Rhea" id="RHEA:17129"/>
        <dbReference type="ChEBI" id="CHEBI:15377"/>
        <dbReference type="ChEBI" id="CHEBI:15378"/>
        <dbReference type="ChEBI" id="CHEBI:29985"/>
        <dbReference type="ChEBI" id="CHEBI:30616"/>
        <dbReference type="ChEBI" id="CHEBI:43474"/>
        <dbReference type="ChEBI" id="CHEBI:58359"/>
        <dbReference type="ChEBI" id="CHEBI:147286"/>
        <dbReference type="ChEBI" id="CHEBI:147287"/>
        <dbReference type="ChEBI" id="CHEBI:456216"/>
        <dbReference type="EC" id="6.3.5.3"/>
    </reaction>
</comment>
<dbReference type="InterPro" id="IPR041609">
    <property type="entry name" value="PurL_linker"/>
</dbReference>
<dbReference type="CDD" id="cd02203">
    <property type="entry name" value="PurL_repeat1"/>
    <property type="match status" value="1"/>
</dbReference>
<dbReference type="InterPro" id="IPR010918">
    <property type="entry name" value="PurM-like_C_dom"/>
</dbReference>
<comment type="similarity">
    <text evidence="11">Belongs to the FGAMS family.</text>
</comment>
<comment type="subcellular location">
    <subcellularLocation>
        <location evidence="11">Cytoplasm</location>
    </subcellularLocation>
</comment>
<dbReference type="InterPro" id="IPR036676">
    <property type="entry name" value="PurM-like_C_sf"/>
</dbReference>
<evidence type="ECO:0000256" key="6">
    <source>
        <dbReference type="ARBA" id="ARBA00022840"/>
    </source>
</evidence>
<comment type="caution">
    <text evidence="15">The sequence shown here is derived from an EMBL/GenBank/DDBJ whole genome shotgun (WGS) entry which is preliminary data.</text>
</comment>
<comment type="function">
    <text evidence="9 11">Part of the phosphoribosylformylglycinamidine synthase complex involved in the purines biosynthetic pathway. Catalyzes the ATP-dependent conversion of formylglycinamide ribonucleotide (FGAR) and glutamine to yield formylglycinamidine ribonucleotide (FGAM) and glutamate. The FGAM synthase complex is composed of three subunits. PurQ produces an ammonia molecule by converting glutamine to glutamate. PurL transfers the ammonia molecule to FGAR to form FGAM in an ATP-dependent manner. PurS interacts with PurQ and PurL and is thought to assist in the transfer of the ammonia molecule from PurQ to PurL.</text>
</comment>
<dbReference type="Pfam" id="PF18072">
    <property type="entry name" value="FGAR-AT_linker"/>
    <property type="match status" value="1"/>
</dbReference>
<dbReference type="SUPFAM" id="SSF56042">
    <property type="entry name" value="PurM C-terminal domain-like"/>
    <property type="match status" value="2"/>
</dbReference>
<keyword evidence="7 11" id="KW-0460">Magnesium</keyword>
<feature type="binding site" evidence="11">
    <location>
        <position position="530"/>
    </location>
    <ligand>
        <name>substrate</name>
    </ligand>
</feature>
<dbReference type="AlphaFoldDB" id="A0A9E2F1V5"/>
<feature type="binding site" evidence="11">
    <location>
        <begin position="306"/>
        <end position="308"/>
    </location>
    <ligand>
        <name>substrate</name>
    </ligand>
</feature>
<dbReference type="InterPro" id="IPR036921">
    <property type="entry name" value="PurM-like_N_sf"/>
</dbReference>
<evidence type="ECO:0000256" key="9">
    <source>
        <dbReference type="ARBA" id="ARBA00059671"/>
    </source>
</evidence>
<comment type="pathway">
    <text evidence="11">Purine metabolism; IMP biosynthesis via de novo pathway; 5-amino-1-(5-phospho-D-ribosyl)imidazole from N(2)-formyl-N(1)-(5-phospho-D-ribosyl)glycinamide: step 1/2.</text>
</comment>
<feature type="domain" description="PurM-like N-terminal" evidence="12">
    <location>
        <begin position="433"/>
        <end position="551"/>
    </location>
</feature>
<dbReference type="FunFam" id="3.30.1330.10:FF:000004">
    <property type="entry name" value="Phosphoribosylformylglycinamidine synthase subunit PurL"/>
    <property type="match status" value="1"/>
</dbReference>
<dbReference type="FunFam" id="3.90.650.10:FF:000009">
    <property type="entry name" value="Phosphoribosylformylglycinamidine synthase subunit PurL"/>
    <property type="match status" value="1"/>
</dbReference>
<evidence type="ECO:0000313" key="16">
    <source>
        <dbReference type="Proteomes" id="UP000811545"/>
    </source>
</evidence>
<evidence type="ECO:0000256" key="10">
    <source>
        <dbReference type="ARBA" id="ARBA00064392"/>
    </source>
</evidence>
<dbReference type="CDD" id="cd02204">
    <property type="entry name" value="PurL_repeat2"/>
    <property type="match status" value="1"/>
</dbReference>
<feature type="binding site" evidence="11">
    <location>
        <position position="111"/>
    </location>
    <ligand>
        <name>Mg(2+)</name>
        <dbReference type="ChEBI" id="CHEBI:18420"/>
        <label>2</label>
    </ligand>
</feature>
<dbReference type="HAMAP" id="MF_00420">
    <property type="entry name" value="PurL_2"/>
    <property type="match status" value="1"/>
</dbReference>
<evidence type="ECO:0000259" key="13">
    <source>
        <dbReference type="Pfam" id="PF02769"/>
    </source>
</evidence>
<proteinExistence type="inferred from homology"/>
<dbReference type="PANTHER" id="PTHR43555:SF1">
    <property type="entry name" value="PHOSPHORIBOSYLFORMYLGLYCINAMIDINE SYNTHASE SUBUNIT PURL"/>
    <property type="match status" value="1"/>
</dbReference>
<feature type="binding site" evidence="11">
    <location>
        <position position="527"/>
    </location>
    <ligand>
        <name>ATP</name>
        <dbReference type="ChEBI" id="CHEBI:30616"/>
    </ligand>
</feature>
<keyword evidence="1 11" id="KW-0963">Cytoplasm</keyword>
<dbReference type="Proteomes" id="UP000811545">
    <property type="component" value="Unassembled WGS sequence"/>
</dbReference>
<dbReference type="Gene3D" id="3.30.1330.10">
    <property type="entry name" value="PurM-like, N-terminal domain"/>
    <property type="match status" value="2"/>
</dbReference>
<feature type="binding site" evidence="11">
    <location>
        <position position="87"/>
    </location>
    <ligand>
        <name>Mg(2+)</name>
        <dbReference type="ChEBI" id="CHEBI:18420"/>
        <label>1</label>
    </ligand>
</feature>
<comment type="subunit">
    <text evidence="10 11">Monomer. Part of the FGAM synthase complex composed of 1 PurL, 1 PurQ and 2 PurS subunits.</text>
</comment>
<comment type="caution">
    <text evidence="11">Lacks conserved residue(s) required for the propagation of feature annotation.</text>
</comment>
<dbReference type="InterPro" id="IPR016188">
    <property type="entry name" value="PurM-like_N"/>
</dbReference>
<dbReference type="GO" id="GO:0005737">
    <property type="term" value="C:cytoplasm"/>
    <property type="evidence" value="ECO:0007669"/>
    <property type="project" value="UniProtKB-SubCell"/>
</dbReference>
<keyword evidence="6 11" id="KW-0067">ATP-binding</keyword>
<dbReference type="NCBIfam" id="NF002290">
    <property type="entry name" value="PRK01213.1"/>
    <property type="match status" value="1"/>
</dbReference>
<feature type="binding site" evidence="11">
    <location>
        <position position="110"/>
    </location>
    <ligand>
        <name>substrate</name>
    </ligand>
</feature>
<dbReference type="Gene3D" id="3.90.650.10">
    <property type="entry name" value="PurM-like C-terminal domain"/>
    <property type="match status" value="2"/>
</dbReference>
<dbReference type="EC" id="6.3.5.3" evidence="11"/>
<dbReference type="NCBIfam" id="TIGR01736">
    <property type="entry name" value="FGAM_synth_II"/>
    <property type="match status" value="1"/>
</dbReference>
<gene>
    <name evidence="11 15" type="primary">purL</name>
    <name evidence="15" type="ORF">DDT42_00927</name>
</gene>
<evidence type="ECO:0000256" key="2">
    <source>
        <dbReference type="ARBA" id="ARBA00022598"/>
    </source>
</evidence>
<feature type="active site" evidence="11">
    <location>
        <position position="43"/>
    </location>
</feature>
<keyword evidence="5 11" id="KW-0658">Purine biosynthesis</keyword>
<feature type="binding site" evidence="11">
    <location>
        <position position="490"/>
    </location>
    <ligand>
        <name>ATP</name>
        <dbReference type="ChEBI" id="CHEBI:30616"/>
    </ligand>
</feature>
<evidence type="ECO:0000313" key="15">
    <source>
        <dbReference type="EMBL" id="MBT9145062.1"/>
    </source>
</evidence>
<feature type="domain" description="PurM-like C-terminal" evidence="13">
    <location>
        <begin position="565"/>
        <end position="704"/>
    </location>
</feature>
<dbReference type="SUPFAM" id="SSF55326">
    <property type="entry name" value="PurM N-terminal domain-like"/>
    <property type="match status" value="2"/>
</dbReference>
<dbReference type="InterPro" id="IPR010074">
    <property type="entry name" value="PRibForGlyAmidine_synth_PurL"/>
</dbReference>
<dbReference type="PANTHER" id="PTHR43555">
    <property type="entry name" value="PHOSPHORIBOSYLFORMYLGLYCINAMIDINE SYNTHASE SUBUNIT PURL"/>
    <property type="match status" value="1"/>
</dbReference>